<feature type="region of interest" description="Disordered" evidence="1">
    <location>
        <begin position="812"/>
        <end position="832"/>
    </location>
</feature>
<feature type="transmembrane region" description="Helical" evidence="2">
    <location>
        <begin position="685"/>
        <end position="707"/>
    </location>
</feature>
<feature type="transmembrane region" description="Helical" evidence="2">
    <location>
        <begin position="727"/>
        <end position="747"/>
    </location>
</feature>
<keyword evidence="4" id="KW-1185">Reference proteome</keyword>
<name>A0ABP9AS87_9SPHI</name>
<feature type="transmembrane region" description="Helical" evidence="2">
    <location>
        <begin position="447"/>
        <end position="463"/>
    </location>
</feature>
<feature type="transmembrane region" description="Helical" evidence="2">
    <location>
        <begin position="6"/>
        <end position="25"/>
    </location>
</feature>
<feature type="transmembrane region" description="Helical" evidence="2">
    <location>
        <begin position="396"/>
        <end position="414"/>
    </location>
</feature>
<feature type="transmembrane region" description="Helical" evidence="2">
    <location>
        <begin position="283"/>
        <end position="300"/>
    </location>
</feature>
<feature type="transmembrane region" description="Helical" evidence="2">
    <location>
        <begin position="232"/>
        <end position="251"/>
    </location>
</feature>
<dbReference type="InterPro" id="IPR019286">
    <property type="entry name" value="DUF2339_TM"/>
</dbReference>
<evidence type="ECO:0000256" key="1">
    <source>
        <dbReference type="SAM" id="MobiDB-lite"/>
    </source>
</evidence>
<organism evidence="3 4">
    <name type="scientific">Olivibacter ginsenosidimutans</name>
    <dbReference type="NCBI Taxonomy" id="1176537"/>
    <lineage>
        <taxon>Bacteria</taxon>
        <taxon>Pseudomonadati</taxon>
        <taxon>Bacteroidota</taxon>
        <taxon>Sphingobacteriia</taxon>
        <taxon>Sphingobacteriales</taxon>
        <taxon>Sphingobacteriaceae</taxon>
        <taxon>Olivibacter</taxon>
    </lineage>
</organism>
<feature type="transmembrane region" description="Helical" evidence="2">
    <location>
        <begin position="612"/>
        <end position="630"/>
    </location>
</feature>
<dbReference type="Proteomes" id="UP001501411">
    <property type="component" value="Unassembled WGS sequence"/>
</dbReference>
<comment type="caution">
    <text evidence="3">The sequence shown here is derived from an EMBL/GenBank/DDBJ whole genome shotgun (WGS) entry which is preliminary data.</text>
</comment>
<feature type="transmembrane region" description="Helical" evidence="2">
    <location>
        <begin position="555"/>
        <end position="573"/>
    </location>
</feature>
<feature type="transmembrane region" description="Helical" evidence="2">
    <location>
        <begin position="650"/>
        <end position="670"/>
    </location>
</feature>
<feature type="transmembrane region" description="Helical" evidence="2">
    <location>
        <begin position="506"/>
        <end position="528"/>
    </location>
</feature>
<feature type="transmembrane region" description="Helical" evidence="2">
    <location>
        <begin position="148"/>
        <end position="165"/>
    </location>
</feature>
<feature type="transmembrane region" description="Helical" evidence="2">
    <location>
        <begin position="369"/>
        <end position="390"/>
    </location>
</feature>
<feature type="region of interest" description="Disordered" evidence="1">
    <location>
        <begin position="105"/>
        <end position="126"/>
    </location>
</feature>
<feature type="transmembrane region" description="Helical" evidence="2">
    <location>
        <begin position="781"/>
        <end position="798"/>
    </location>
</feature>
<feature type="transmembrane region" description="Helical" evidence="2">
    <location>
        <begin position="754"/>
        <end position="775"/>
    </location>
</feature>
<dbReference type="Pfam" id="PF10101">
    <property type="entry name" value="DUF2339"/>
    <property type="match status" value="1"/>
</dbReference>
<proteinExistence type="predicted"/>
<feature type="transmembrane region" description="Helical" evidence="2">
    <location>
        <begin position="177"/>
        <end position="194"/>
    </location>
</feature>
<gene>
    <name evidence="3" type="ORF">GCM10023231_10110</name>
</gene>
<keyword evidence="2" id="KW-0812">Transmembrane</keyword>
<feature type="transmembrane region" description="Helical" evidence="2">
    <location>
        <begin position="336"/>
        <end position="357"/>
    </location>
</feature>
<feature type="transmembrane region" description="Helical" evidence="2">
    <location>
        <begin position="201"/>
        <end position="220"/>
    </location>
</feature>
<dbReference type="PANTHER" id="PTHR38434">
    <property type="entry name" value="BLL2549 PROTEIN"/>
    <property type="match status" value="1"/>
</dbReference>
<feature type="compositionally biased region" description="Low complexity" evidence="1">
    <location>
        <begin position="113"/>
        <end position="123"/>
    </location>
</feature>
<dbReference type="PANTHER" id="PTHR38434:SF1">
    <property type="entry name" value="BLL2549 PROTEIN"/>
    <property type="match status" value="1"/>
</dbReference>
<accession>A0ABP9AS87</accession>
<feature type="transmembrane region" description="Helical" evidence="2">
    <location>
        <begin position="579"/>
        <end position="600"/>
    </location>
</feature>
<sequence length="832" mass="93865">MMQETLLLILTIITFVIVAGIRGVIDKKTKVLDQKLDFLYKEITELKEHLTSASPSEAKPERREVPPQTSLTPRENVTEDIDQSQAEEQAEIPLEESQAAFAYTRPTEEELQETTSSTPTSKTKVLKEPRPTFWQRNPDLEKFIGENLFNKIGIAILVIGMGFFLKYAIDKEWINEIGRAFIGLLCGAALIALAHRLRNTFSAFSSVLIGGGIAILYYTITISFQEYHLINQSIAFVLLILITAFTVLLAIRYDRKELAILAILGGFSSPLMISTGGGSYKVLFTYILLLDTGMLVLAYFKKWNLVTIVSFVATAILFGSWLAGKVIGEPGAPYGGALVFASLFYLVFLAMTVVNNLKARTKFNAAEISLLLANTFLYLGAGLLLLSYIHEGQFRGLFVALMGVLNFVFAYTLYKNGRADKILVYLFIGLVLTFVSLVAPIQLKGHYITLFWASETVLLLWLAEKSELNILRKTAFLVLGLMLISLIMDWQNYYHLGYNLEHRFPILNRAFITSAFAVASIGAFRYLYNKQMQYNATEAVDRQLPHDWGINAQQLQLPLQVLLLFVLYVGLLLELNNQLAFYMPQVQTIANGIYHYLWLTALSFRIKRQTKFMAPILVMIGAFMLLLYPMLYNHEIIAVRMQYLTHQMGIGYFMLHYVLIASFISSLLGVRNQLRLTGFKQGKTYFAWGACILLVYLCSTELDHILVLARFHQAQDLWPIVNESHGVGYAILWGVSSFLLMYFGMLWKSRTVRIISLSLFGITLLKLFLIDLRGLSEGGKIAAFLSLGVLLLVISFMYQRLKVLLLKDEPAPLPASDQEVGPLTTEEDDEDN</sequence>
<feature type="region of interest" description="Disordered" evidence="1">
    <location>
        <begin position="49"/>
        <end position="89"/>
    </location>
</feature>
<keyword evidence="2" id="KW-1133">Transmembrane helix</keyword>
<evidence type="ECO:0000313" key="3">
    <source>
        <dbReference type="EMBL" id="GAA4784387.1"/>
    </source>
</evidence>
<keyword evidence="2" id="KW-0472">Membrane</keyword>
<evidence type="ECO:0000313" key="4">
    <source>
        <dbReference type="Proteomes" id="UP001501411"/>
    </source>
</evidence>
<protein>
    <submittedName>
        <fullName evidence="3">DUF2339 domain-containing protein</fullName>
    </submittedName>
</protein>
<dbReference type="RefSeq" id="WP_345230635.1">
    <property type="nucleotide sequence ID" value="NZ_BAABIQ010000005.1"/>
</dbReference>
<feature type="transmembrane region" description="Helical" evidence="2">
    <location>
        <begin position="423"/>
        <end position="441"/>
    </location>
</feature>
<evidence type="ECO:0000256" key="2">
    <source>
        <dbReference type="SAM" id="Phobius"/>
    </source>
</evidence>
<feature type="transmembrane region" description="Helical" evidence="2">
    <location>
        <begin position="475"/>
        <end position="494"/>
    </location>
</feature>
<reference evidence="4" key="1">
    <citation type="journal article" date="2019" name="Int. J. Syst. Evol. Microbiol.">
        <title>The Global Catalogue of Microorganisms (GCM) 10K type strain sequencing project: providing services to taxonomists for standard genome sequencing and annotation.</title>
        <authorList>
            <consortium name="The Broad Institute Genomics Platform"/>
            <consortium name="The Broad Institute Genome Sequencing Center for Infectious Disease"/>
            <person name="Wu L."/>
            <person name="Ma J."/>
        </authorList>
    </citation>
    <scope>NUCLEOTIDE SEQUENCE [LARGE SCALE GENOMIC DNA]</scope>
    <source>
        <strain evidence="4">JCM 18200</strain>
    </source>
</reference>
<dbReference type="EMBL" id="BAABIQ010000005">
    <property type="protein sequence ID" value="GAA4784387.1"/>
    <property type="molecule type" value="Genomic_DNA"/>
</dbReference>
<feature type="transmembrane region" description="Helical" evidence="2">
    <location>
        <begin position="305"/>
        <end position="324"/>
    </location>
</feature>
<feature type="transmembrane region" description="Helical" evidence="2">
    <location>
        <begin position="258"/>
        <end position="277"/>
    </location>
</feature>